<gene>
    <name evidence="10" type="ORF">AS180_15140</name>
</gene>
<evidence type="ECO:0000256" key="7">
    <source>
        <dbReference type="ARBA" id="ARBA00024910"/>
    </source>
</evidence>
<keyword evidence="4 10" id="KW-0132">Cell division</keyword>
<evidence type="ECO:0000256" key="9">
    <source>
        <dbReference type="ARBA" id="ARBA00033158"/>
    </source>
</evidence>
<evidence type="ECO:0000313" key="10">
    <source>
        <dbReference type="EMBL" id="KSU87048.1"/>
    </source>
</evidence>
<dbReference type="PANTHER" id="PTHR34981">
    <property type="entry name" value="CELL DIVISION PROTEIN ZAPA"/>
    <property type="match status" value="1"/>
</dbReference>
<dbReference type="Gene3D" id="6.10.250.790">
    <property type="match status" value="1"/>
</dbReference>
<dbReference type="SUPFAM" id="SSF102829">
    <property type="entry name" value="Cell division protein ZapA-like"/>
    <property type="match status" value="1"/>
</dbReference>
<evidence type="ECO:0000313" key="11">
    <source>
        <dbReference type="Proteomes" id="UP000053681"/>
    </source>
</evidence>
<name>A0A0V8JJC2_9BACI</name>
<dbReference type="GO" id="GO:0032153">
    <property type="term" value="C:cell division site"/>
    <property type="evidence" value="ECO:0007669"/>
    <property type="project" value="TreeGrafter"/>
</dbReference>
<keyword evidence="3" id="KW-0963">Cytoplasm</keyword>
<dbReference type="PANTHER" id="PTHR34981:SF1">
    <property type="entry name" value="CELL DIVISION PROTEIN ZAPA"/>
    <property type="match status" value="1"/>
</dbReference>
<organism evidence="10 11">
    <name type="scientific">Priestia veravalensis</name>
    <dbReference type="NCBI Taxonomy" id="1414648"/>
    <lineage>
        <taxon>Bacteria</taxon>
        <taxon>Bacillati</taxon>
        <taxon>Bacillota</taxon>
        <taxon>Bacilli</taxon>
        <taxon>Bacillales</taxon>
        <taxon>Bacillaceae</taxon>
        <taxon>Priestia</taxon>
    </lineage>
</organism>
<dbReference type="GO" id="GO:0000921">
    <property type="term" value="P:septin ring assembly"/>
    <property type="evidence" value="ECO:0007669"/>
    <property type="project" value="TreeGrafter"/>
</dbReference>
<comment type="subunit">
    <text evidence="8">Homodimer. Interacts with FtsZ.</text>
</comment>
<protein>
    <recommendedName>
        <fullName evidence="2">Cell division protein ZapA</fullName>
    </recommendedName>
    <alternativeName>
        <fullName evidence="9">Z ring-associated protein ZapA</fullName>
    </alternativeName>
</protein>
<comment type="function">
    <text evidence="7">Activator of cell division through the inhibition of FtsZ GTPase activity, therefore promoting FtsZ assembly into bundles of protofilaments necessary for the formation of the division Z ring. It is recruited early at mid-cell but it is not essential for cell division.</text>
</comment>
<dbReference type="InterPro" id="IPR036192">
    <property type="entry name" value="Cell_div_ZapA-like_sf"/>
</dbReference>
<evidence type="ECO:0000256" key="3">
    <source>
        <dbReference type="ARBA" id="ARBA00022490"/>
    </source>
</evidence>
<keyword evidence="5" id="KW-0717">Septation</keyword>
<evidence type="ECO:0000256" key="6">
    <source>
        <dbReference type="ARBA" id="ARBA00023306"/>
    </source>
</evidence>
<dbReference type="NCBIfam" id="NF010724">
    <property type="entry name" value="PRK14126.1"/>
    <property type="match status" value="1"/>
</dbReference>
<dbReference type="GO" id="GO:0043093">
    <property type="term" value="P:FtsZ-dependent cytokinesis"/>
    <property type="evidence" value="ECO:0007669"/>
    <property type="project" value="TreeGrafter"/>
</dbReference>
<dbReference type="InterPro" id="IPR053712">
    <property type="entry name" value="Bac_CellDiv_Activator"/>
</dbReference>
<dbReference type="GO" id="GO:0005829">
    <property type="term" value="C:cytosol"/>
    <property type="evidence" value="ECO:0007669"/>
    <property type="project" value="TreeGrafter"/>
</dbReference>
<comment type="caution">
    <text evidence="10">The sequence shown here is derived from an EMBL/GenBank/DDBJ whole genome shotgun (WGS) entry which is preliminary data.</text>
</comment>
<evidence type="ECO:0000256" key="4">
    <source>
        <dbReference type="ARBA" id="ARBA00022618"/>
    </source>
</evidence>
<dbReference type="AlphaFoldDB" id="A0A0V8JJC2"/>
<dbReference type="EMBL" id="LNQP01000055">
    <property type="protein sequence ID" value="KSU87048.1"/>
    <property type="molecule type" value="Genomic_DNA"/>
</dbReference>
<dbReference type="GO" id="GO:0030428">
    <property type="term" value="C:cell septum"/>
    <property type="evidence" value="ECO:0007669"/>
    <property type="project" value="TreeGrafter"/>
</dbReference>
<evidence type="ECO:0000256" key="5">
    <source>
        <dbReference type="ARBA" id="ARBA00023210"/>
    </source>
</evidence>
<keyword evidence="6" id="KW-0131">Cell cycle</keyword>
<dbReference type="GO" id="GO:0000917">
    <property type="term" value="P:division septum assembly"/>
    <property type="evidence" value="ECO:0007669"/>
    <property type="project" value="UniProtKB-KW"/>
</dbReference>
<comment type="subcellular location">
    <subcellularLocation>
        <location evidence="1">Cytoplasm</location>
    </subcellularLocation>
</comment>
<evidence type="ECO:0000256" key="1">
    <source>
        <dbReference type="ARBA" id="ARBA00004496"/>
    </source>
</evidence>
<reference evidence="10 11" key="1">
    <citation type="submission" date="2015-11" db="EMBL/GenBank/DDBJ databases">
        <title>Bacillus caseinolyticus sp nov.</title>
        <authorList>
            <person name="Dastager S.G."/>
            <person name="Mawlankar R."/>
        </authorList>
    </citation>
    <scope>NUCLEOTIDE SEQUENCE [LARGE SCALE GENOMIC DNA]</scope>
    <source>
        <strain evidence="10 11">SGD-V-76</strain>
    </source>
</reference>
<proteinExistence type="predicted"/>
<evidence type="ECO:0000256" key="8">
    <source>
        <dbReference type="ARBA" id="ARBA00026068"/>
    </source>
</evidence>
<dbReference type="InterPro" id="IPR007838">
    <property type="entry name" value="Cell_div_ZapA-like"/>
</dbReference>
<keyword evidence="11" id="KW-1185">Reference proteome</keyword>
<accession>A0A0V8JJC2</accession>
<dbReference type="Proteomes" id="UP000053681">
    <property type="component" value="Unassembled WGS sequence"/>
</dbReference>
<sequence length="100" mass="11547">MILIRIFCGTEDFLVSGQDKTRATVDIYGQPYKIVGTESTSHIRLVASIVDDKMREISKKNPYLDINKLAVLTAVNIVNEYVKLKEEYEMLEKKLHQKEE</sequence>
<dbReference type="Pfam" id="PF05164">
    <property type="entry name" value="ZapA"/>
    <property type="match status" value="1"/>
</dbReference>
<evidence type="ECO:0000256" key="2">
    <source>
        <dbReference type="ARBA" id="ARBA00015195"/>
    </source>
</evidence>